<dbReference type="OrthoDB" id="2449165at2759"/>
<dbReference type="EMBL" id="LLXH01000070">
    <property type="protein sequence ID" value="PKC73918.1"/>
    <property type="molecule type" value="Genomic_DNA"/>
</dbReference>
<accession>A0A2I1E4F5</accession>
<sequence>MSDTPVSTTSLQNFELVEEDLEIIRKQRVNGRTFFKITKDELERHGMKLGPATTLVEFAKECKERKLRAFSSYKTKKDLSEVLRKYGIDGNGIGAISQFPPKTYSLENEDKELKQCIRELKRRLSNMGSVVADSNEAMRCEYISVILHASLHIVKRVTKKDLILEPTLKSLLRSESDPMRVLCKLTRRNVKPSRITSTISMELSQRPLSGILSFILREKFPAQVKIHSTSGLSDLP</sequence>
<reference evidence="1 2" key="1">
    <citation type="submission" date="2017-10" db="EMBL/GenBank/DDBJ databases">
        <title>Extensive intraspecific genome diversity in a model arbuscular mycorrhizal fungus.</title>
        <authorList>
            <person name="Chen E.C.H."/>
            <person name="Morin E."/>
            <person name="Baudet D."/>
            <person name="Noel J."/>
            <person name="Ndikumana S."/>
            <person name="Charron P."/>
            <person name="St-Onge C."/>
            <person name="Giorgi J."/>
            <person name="Grigoriev I.V."/>
            <person name="Roux C."/>
            <person name="Martin F.M."/>
            <person name="Corradi N."/>
        </authorList>
    </citation>
    <scope>NUCLEOTIDE SEQUENCE [LARGE SCALE GENOMIC DNA]</scope>
    <source>
        <strain evidence="1 2">A1</strain>
    </source>
</reference>
<evidence type="ECO:0000313" key="1">
    <source>
        <dbReference type="EMBL" id="PKC73918.1"/>
    </source>
</evidence>
<reference evidence="1 2" key="2">
    <citation type="submission" date="2017-10" db="EMBL/GenBank/DDBJ databases">
        <title>Genome analyses suggest a sexual origin of heterokaryosis in a supposedly ancient asexual fungus.</title>
        <authorList>
            <person name="Corradi N."/>
            <person name="Sedzielewska K."/>
            <person name="Noel J."/>
            <person name="Charron P."/>
            <person name="Farinelli L."/>
            <person name="Marton T."/>
            <person name="Kruger M."/>
            <person name="Pelin A."/>
            <person name="Brachmann A."/>
            <person name="Corradi N."/>
        </authorList>
    </citation>
    <scope>NUCLEOTIDE SEQUENCE [LARGE SCALE GENOMIC DNA]</scope>
    <source>
        <strain evidence="1 2">A1</strain>
    </source>
</reference>
<organism evidence="1 2">
    <name type="scientific">Rhizophagus irregularis</name>
    <dbReference type="NCBI Taxonomy" id="588596"/>
    <lineage>
        <taxon>Eukaryota</taxon>
        <taxon>Fungi</taxon>
        <taxon>Fungi incertae sedis</taxon>
        <taxon>Mucoromycota</taxon>
        <taxon>Glomeromycotina</taxon>
        <taxon>Glomeromycetes</taxon>
        <taxon>Glomerales</taxon>
        <taxon>Glomeraceae</taxon>
        <taxon>Rhizophagus</taxon>
    </lineage>
</organism>
<dbReference type="InterPro" id="IPR013761">
    <property type="entry name" value="SAM/pointed_sf"/>
</dbReference>
<protein>
    <submittedName>
        <fullName evidence="1">Uncharacterized protein</fullName>
    </submittedName>
</protein>
<dbReference type="VEuPathDB" id="FungiDB:RhiirFUN_006229"/>
<dbReference type="Proteomes" id="UP000232688">
    <property type="component" value="Unassembled WGS sequence"/>
</dbReference>
<dbReference type="AlphaFoldDB" id="A0A2I1E4F5"/>
<evidence type="ECO:0000313" key="2">
    <source>
        <dbReference type="Proteomes" id="UP000232688"/>
    </source>
</evidence>
<comment type="caution">
    <text evidence="1">The sequence shown here is derived from an EMBL/GenBank/DDBJ whole genome shotgun (WGS) entry which is preliminary data.</text>
</comment>
<proteinExistence type="predicted"/>
<name>A0A2I1E4F5_9GLOM</name>
<dbReference type="VEuPathDB" id="FungiDB:FUN_003078"/>
<gene>
    <name evidence="1" type="ORF">RhiirA1_450615</name>
</gene>
<dbReference type="VEuPathDB" id="FungiDB:RhiirA1_450615"/>
<dbReference type="Gene3D" id="1.10.150.50">
    <property type="entry name" value="Transcription Factor, Ets-1"/>
    <property type="match status" value="1"/>
</dbReference>